<protein>
    <submittedName>
        <fullName evidence="1">Uncharacterized protein</fullName>
    </submittedName>
</protein>
<name>A0ABP8F4Z3_9BACT</name>
<comment type="caution">
    <text evidence="1">The sequence shown here is derived from an EMBL/GenBank/DDBJ whole genome shotgun (WGS) entry which is preliminary data.</text>
</comment>
<organism evidence="1 2">
    <name type="scientific">Nibribacter koreensis</name>
    <dbReference type="NCBI Taxonomy" id="1084519"/>
    <lineage>
        <taxon>Bacteria</taxon>
        <taxon>Pseudomonadati</taxon>
        <taxon>Bacteroidota</taxon>
        <taxon>Cytophagia</taxon>
        <taxon>Cytophagales</taxon>
        <taxon>Hymenobacteraceae</taxon>
        <taxon>Nibribacter</taxon>
    </lineage>
</organism>
<proteinExistence type="predicted"/>
<evidence type="ECO:0000313" key="2">
    <source>
        <dbReference type="Proteomes" id="UP001501844"/>
    </source>
</evidence>
<reference evidence="2" key="1">
    <citation type="journal article" date="2019" name="Int. J. Syst. Evol. Microbiol.">
        <title>The Global Catalogue of Microorganisms (GCM) 10K type strain sequencing project: providing services to taxonomists for standard genome sequencing and annotation.</title>
        <authorList>
            <consortium name="The Broad Institute Genomics Platform"/>
            <consortium name="The Broad Institute Genome Sequencing Center for Infectious Disease"/>
            <person name="Wu L."/>
            <person name="Ma J."/>
        </authorList>
    </citation>
    <scope>NUCLEOTIDE SEQUENCE [LARGE SCALE GENOMIC DNA]</scope>
    <source>
        <strain evidence="2">JCM 17917</strain>
    </source>
</reference>
<dbReference type="Proteomes" id="UP001501844">
    <property type="component" value="Unassembled WGS sequence"/>
</dbReference>
<accession>A0ABP8F4Z3</accession>
<evidence type="ECO:0000313" key="1">
    <source>
        <dbReference type="EMBL" id="GAA4294917.1"/>
    </source>
</evidence>
<dbReference type="EMBL" id="BAABGX010000001">
    <property type="protein sequence ID" value="GAA4294917.1"/>
    <property type="molecule type" value="Genomic_DNA"/>
</dbReference>
<keyword evidence="2" id="KW-1185">Reference proteome</keyword>
<sequence length="62" mass="6829">MITMLVKMSNEYSIVNPLAKLSLVVSDISENSGLSISILKGPYITPLNRIIQSPIAIKTKRK</sequence>
<gene>
    <name evidence="1" type="ORF">GCM10023183_00160</name>
</gene>